<keyword evidence="3" id="KW-1185">Reference proteome</keyword>
<evidence type="ECO:0000313" key="3">
    <source>
        <dbReference type="Proteomes" id="UP000539642"/>
    </source>
</evidence>
<gene>
    <name evidence="2" type="ORF">HNQ81_002253</name>
</gene>
<protein>
    <submittedName>
        <fullName evidence="2">Uncharacterized protein</fullName>
    </submittedName>
</protein>
<evidence type="ECO:0000313" key="2">
    <source>
        <dbReference type="EMBL" id="MBB5348517.1"/>
    </source>
</evidence>
<comment type="caution">
    <text evidence="2">The sequence shown here is derived from an EMBL/GenBank/DDBJ whole genome shotgun (WGS) entry which is preliminary data.</text>
</comment>
<reference evidence="2 3" key="1">
    <citation type="submission" date="2020-08" db="EMBL/GenBank/DDBJ databases">
        <title>Genomic Encyclopedia of Type Strains, Phase IV (KMG-IV): sequencing the most valuable type-strain genomes for metagenomic binning, comparative biology and taxonomic classification.</title>
        <authorList>
            <person name="Goeker M."/>
        </authorList>
    </citation>
    <scope>NUCLEOTIDE SEQUENCE [LARGE SCALE GENOMIC DNA]</scope>
    <source>
        <strain evidence="2 3">DSM 28570</strain>
    </source>
</reference>
<organism evidence="2 3">
    <name type="scientific">Desulfoprunum benzoelyticum</name>
    <dbReference type="NCBI Taxonomy" id="1506996"/>
    <lineage>
        <taxon>Bacteria</taxon>
        <taxon>Pseudomonadati</taxon>
        <taxon>Thermodesulfobacteriota</taxon>
        <taxon>Desulfobulbia</taxon>
        <taxon>Desulfobulbales</taxon>
        <taxon>Desulfobulbaceae</taxon>
        <taxon>Desulfoprunum</taxon>
    </lineage>
</organism>
<proteinExistence type="predicted"/>
<accession>A0A840UQM0</accession>
<evidence type="ECO:0000256" key="1">
    <source>
        <dbReference type="SAM" id="MobiDB-lite"/>
    </source>
</evidence>
<dbReference type="Proteomes" id="UP000539642">
    <property type="component" value="Unassembled WGS sequence"/>
</dbReference>
<dbReference type="EMBL" id="JACHEO010000012">
    <property type="protein sequence ID" value="MBB5348517.1"/>
    <property type="molecule type" value="Genomic_DNA"/>
</dbReference>
<feature type="region of interest" description="Disordered" evidence="1">
    <location>
        <begin position="129"/>
        <end position="175"/>
    </location>
</feature>
<sequence>MPVAFPDGSPVALINFVNEVYTSILQIKCIKYLDKPLFHYSPFVNYFSLRKSETNSQFIFLDATRPLYLLDGILVDQGSPGCTADRHRISLIGTKSVDQLSKIKNCDMYMNTWDLFTLFAKQGILSKRVPSNRPKHSQPLQEHPAMSAVSIALPRRGKNESTGNNPGGTEDRHEG</sequence>
<dbReference type="RefSeq" id="WP_183351330.1">
    <property type="nucleotide sequence ID" value="NZ_JACHEO010000012.1"/>
</dbReference>
<name>A0A840UQM0_9BACT</name>
<dbReference type="AlphaFoldDB" id="A0A840UQM0"/>